<proteinExistence type="predicted"/>
<dbReference type="Proteomes" id="UP000805193">
    <property type="component" value="Unassembled WGS sequence"/>
</dbReference>
<evidence type="ECO:0000313" key="2">
    <source>
        <dbReference type="Proteomes" id="UP000805193"/>
    </source>
</evidence>
<protein>
    <submittedName>
        <fullName evidence="1">Uncharacterized protein</fullName>
    </submittedName>
</protein>
<reference evidence="1 2" key="1">
    <citation type="journal article" date="2020" name="Cell">
        <title>Large-Scale Comparative Analyses of Tick Genomes Elucidate Their Genetic Diversity and Vector Capacities.</title>
        <authorList>
            <consortium name="Tick Genome and Microbiome Consortium (TIGMIC)"/>
            <person name="Jia N."/>
            <person name="Wang J."/>
            <person name="Shi W."/>
            <person name="Du L."/>
            <person name="Sun Y."/>
            <person name="Zhan W."/>
            <person name="Jiang J.F."/>
            <person name="Wang Q."/>
            <person name="Zhang B."/>
            <person name="Ji P."/>
            <person name="Bell-Sakyi L."/>
            <person name="Cui X.M."/>
            <person name="Yuan T.T."/>
            <person name="Jiang B.G."/>
            <person name="Yang W.F."/>
            <person name="Lam T.T."/>
            <person name="Chang Q.C."/>
            <person name="Ding S.J."/>
            <person name="Wang X.J."/>
            <person name="Zhu J.G."/>
            <person name="Ruan X.D."/>
            <person name="Zhao L."/>
            <person name="Wei J.T."/>
            <person name="Ye R.Z."/>
            <person name="Que T.C."/>
            <person name="Du C.H."/>
            <person name="Zhou Y.H."/>
            <person name="Cheng J.X."/>
            <person name="Dai P.F."/>
            <person name="Guo W.B."/>
            <person name="Han X.H."/>
            <person name="Huang E.J."/>
            <person name="Li L.F."/>
            <person name="Wei W."/>
            <person name="Gao Y.C."/>
            <person name="Liu J.Z."/>
            <person name="Shao H.Z."/>
            <person name="Wang X."/>
            <person name="Wang C.C."/>
            <person name="Yang T.C."/>
            <person name="Huo Q.B."/>
            <person name="Li W."/>
            <person name="Chen H.Y."/>
            <person name="Chen S.E."/>
            <person name="Zhou L.G."/>
            <person name="Ni X.B."/>
            <person name="Tian J.H."/>
            <person name="Sheng Y."/>
            <person name="Liu T."/>
            <person name="Pan Y.S."/>
            <person name="Xia L.Y."/>
            <person name="Li J."/>
            <person name="Zhao F."/>
            <person name="Cao W.C."/>
        </authorList>
    </citation>
    <scope>NUCLEOTIDE SEQUENCE [LARGE SCALE GENOMIC DNA]</scope>
    <source>
        <strain evidence="1">Iper-2018</strain>
    </source>
</reference>
<organism evidence="1 2">
    <name type="scientific">Ixodes persulcatus</name>
    <name type="common">Taiga tick</name>
    <dbReference type="NCBI Taxonomy" id="34615"/>
    <lineage>
        <taxon>Eukaryota</taxon>
        <taxon>Metazoa</taxon>
        <taxon>Ecdysozoa</taxon>
        <taxon>Arthropoda</taxon>
        <taxon>Chelicerata</taxon>
        <taxon>Arachnida</taxon>
        <taxon>Acari</taxon>
        <taxon>Parasitiformes</taxon>
        <taxon>Ixodida</taxon>
        <taxon>Ixodoidea</taxon>
        <taxon>Ixodidae</taxon>
        <taxon>Ixodinae</taxon>
        <taxon>Ixodes</taxon>
    </lineage>
</organism>
<gene>
    <name evidence="1" type="ORF">HPB47_004429</name>
</gene>
<comment type="caution">
    <text evidence="1">The sequence shown here is derived from an EMBL/GenBank/DDBJ whole genome shotgun (WGS) entry which is preliminary data.</text>
</comment>
<accession>A0AC60PGX7</accession>
<name>A0AC60PGX7_IXOPE</name>
<dbReference type="EMBL" id="JABSTQ010010675">
    <property type="protein sequence ID" value="KAG0419011.1"/>
    <property type="molecule type" value="Genomic_DNA"/>
</dbReference>
<sequence>MIKTAAEQTNTYSHQKCGTSITVSEKEVEQVIGMYLHMGLMDAPSVRCYWESELRYCNIADGMSRNRFEAIVGNLQQFGSHRTTEERQSLENMTMYSSSE</sequence>
<evidence type="ECO:0000313" key="1">
    <source>
        <dbReference type="EMBL" id="KAG0419011.1"/>
    </source>
</evidence>
<keyword evidence="2" id="KW-1185">Reference proteome</keyword>